<dbReference type="AlphaFoldDB" id="X1CTK0"/>
<dbReference type="Pfam" id="PF24175">
    <property type="entry name" value="SU10_adaptor"/>
    <property type="match status" value="1"/>
</dbReference>
<name>X1CTK0_9ZZZZ</name>
<dbReference type="EMBL" id="BART01010294">
    <property type="protein sequence ID" value="GAG87531.1"/>
    <property type="molecule type" value="Genomic_DNA"/>
</dbReference>
<reference evidence="1" key="1">
    <citation type="journal article" date="2014" name="Front. Microbiol.">
        <title>High frequency of phylogenetically diverse reductive dehalogenase-homologous genes in deep subseafloor sedimentary metagenomes.</title>
        <authorList>
            <person name="Kawai M."/>
            <person name="Futagami T."/>
            <person name="Toyoda A."/>
            <person name="Takaki Y."/>
            <person name="Nishi S."/>
            <person name="Hori S."/>
            <person name="Arai W."/>
            <person name="Tsubouchi T."/>
            <person name="Morono Y."/>
            <person name="Uchiyama I."/>
            <person name="Ito T."/>
            <person name="Fujiyama A."/>
            <person name="Inagaki F."/>
            <person name="Takami H."/>
        </authorList>
    </citation>
    <scope>NUCLEOTIDE SEQUENCE</scope>
    <source>
        <strain evidence="1">Expedition CK06-06</strain>
    </source>
</reference>
<comment type="caution">
    <text evidence="1">The sequence shown here is derived from an EMBL/GenBank/DDBJ whole genome shotgun (WGS) entry which is preliminary data.</text>
</comment>
<gene>
    <name evidence="1" type="ORF">S01H4_22451</name>
</gene>
<sequence>MATVENIIQEVREEIDDQSFSATRLLALMNRGLETIAAGVFPEYPELPEICLAELEKFSTVDTGTTRMPVQMPTDYHKKLLSCHSSVQDSGVEILPSTDWLRRKDSALDGSGNVYWIALAGTSLYYQNIPSGFDRLTLQYFKKPNTLSFGSTSRNNWINMIGTSFYARNGRSDKALYHGIRAVTNFDGGQQLWALFSNLGFIFLTLGPLSAFNMFSTALSFYPESEEAKKGITFIEDMPNAKRIEEVVS</sequence>
<organism evidence="1">
    <name type="scientific">marine sediment metagenome</name>
    <dbReference type="NCBI Taxonomy" id="412755"/>
    <lineage>
        <taxon>unclassified sequences</taxon>
        <taxon>metagenomes</taxon>
        <taxon>ecological metagenomes</taxon>
    </lineage>
</organism>
<dbReference type="InterPro" id="IPR056209">
    <property type="entry name" value="SU10_adaptor"/>
</dbReference>
<evidence type="ECO:0000313" key="1">
    <source>
        <dbReference type="EMBL" id="GAG87531.1"/>
    </source>
</evidence>
<accession>X1CTK0</accession>
<proteinExistence type="predicted"/>
<protein>
    <submittedName>
        <fullName evidence="1">Uncharacterized protein</fullName>
    </submittedName>
</protein>